<dbReference type="InterPro" id="IPR003593">
    <property type="entry name" value="AAA+_ATPase"/>
</dbReference>
<evidence type="ECO:0000259" key="4">
    <source>
        <dbReference type="PROSITE" id="PS50893"/>
    </source>
</evidence>
<dbReference type="InterPro" id="IPR027417">
    <property type="entry name" value="P-loop_NTPase"/>
</dbReference>
<dbReference type="InterPro" id="IPR050166">
    <property type="entry name" value="ABC_transporter_ATP-bind"/>
</dbReference>
<dbReference type="SUPFAM" id="SSF52540">
    <property type="entry name" value="P-loop containing nucleoside triphosphate hydrolases"/>
    <property type="match status" value="1"/>
</dbReference>
<dbReference type="PROSITE" id="PS00211">
    <property type="entry name" value="ABC_TRANSPORTER_1"/>
    <property type="match status" value="1"/>
</dbReference>
<dbReference type="SMART" id="SM00382">
    <property type="entry name" value="AAA"/>
    <property type="match status" value="1"/>
</dbReference>
<keyword evidence="1" id="KW-0813">Transport</keyword>
<feature type="domain" description="ABC transporter" evidence="4">
    <location>
        <begin position="8"/>
        <end position="241"/>
    </location>
</feature>
<dbReference type="PANTHER" id="PTHR42788:SF13">
    <property type="entry name" value="ALIPHATIC SULFONATES IMPORT ATP-BINDING PROTEIN SSUB"/>
    <property type="match status" value="1"/>
</dbReference>
<protein>
    <submittedName>
        <fullName evidence="5">Putative ABC transporter ATP-binding protein</fullName>
    </submittedName>
</protein>
<dbReference type="KEGG" id="sri:SELR_27720"/>
<gene>
    <name evidence="5" type="ordered locus">SELR_27720</name>
</gene>
<name>I0GUP3_SELRL</name>
<dbReference type="HOGENOM" id="CLU_000604_1_22_9"/>
<accession>I0GUP3</accession>
<keyword evidence="2" id="KW-0547">Nucleotide-binding</keyword>
<dbReference type="AlphaFoldDB" id="I0GUP3"/>
<dbReference type="PROSITE" id="PS50893">
    <property type="entry name" value="ABC_TRANSPORTER_2"/>
    <property type="match status" value="1"/>
</dbReference>
<dbReference type="PATRIC" id="fig|927704.6.peg.2860"/>
<organism evidence="5 6">
    <name type="scientific">Selenomonas ruminantium subsp. lactilytica (strain NBRC 103574 / TAM6421)</name>
    <dbReference type="NCBI Taxonomy" id="927704"/>
    <lineage>
        <taxon>Bacteria</taxon>
        <taxon>Bacillati</taxon>
        <taxon>Bacillota</taxon>
        <taxon>Negativicutes</taxon>
        <taxon>Selenomonadales</taxon>
        <taxon>Selenomonadaceae</taxon>
        <taxon>Selenomonas</taxon>
    </lineage>
</organism>
<evidence type="ECO:0000256" key="1">
    <source>
        <dbReference type="ARBA" id="ARBA00022448"/>
    </source>
</evidence>
<dbReference type="OrthoDB" id="9802264at2"/>
<evidence type="ECO:0000313" key="6">
    <source>
        <dbReference type="Proteomes" id="UP000007887"/>
    </source>
</evidence>
<sequence>MQEKKWKLVLSKVSRDYTGNGNEEPVNVLNNLNLKVEEGEFISIVGPSGCGKSTLLDLLAGLSQPSSGEILVDGQPTSETAVRCGMVQQGYALFPWLTVRENVEFPLSLRNVPKEERRQISQRELRKVFMEGYEDRYPDELSGGMRQRVAIARALASDPPFLLMDEPFAALDPETRATLQDELLHITSTTNKTIIFVTHDVFEAAALADRVVVMKANPGTFREVVDVTVPWPRSIATLRDLPELREITNYIGKLIHREQPAAYEEEISDLAVI</sequence>
<evidence type="ECO:0000256" key="3">
    <source>
        <dbReference type="ARBA" id="ARBA00022840"/>
    </source>
</evidence>
<dbReference type="Gene3D" id="3.40.50.300">
    <property type="entry name" value="P-loop containing nucleotide triphosphate hydrolases"/>
    <property type="match status" value="1"/>
</dbReference>
<evidence type="ECO:0000256" key="2">
    <source>
        <dbReference type="ARBA" id="ARBA00022741"/>
    </source>
</evidence>
<dbReference type="RefSeq" id="WP_014425897.1">
    <property type="nucleotide sequence ID" value="NC_017068.1"/>
</dbReference>
<keyword evidence="3 5" id="KW-0067">ATP-binding</keyword>
<reference evidence="5 6" key="1">
    <citation type="submission" date="2011-10" db="EMBL/GenBank/DDBJ databases">
        <title>Whole genome sequence of Selenomonas ruminantium subsp. lactilytica TAM6421.</title>
        <authorList>
            <person name="Oguchi A."/>
            <person name="Ankai A."/>
            <person name="Kaneko J."/>
            <person name="Yamada-Narita S."/>
            <person name="Fukui S."/>
            <person name="Takahashi M."/>
            <person name="Onodera T."/>
            <person name="Kojima S."/>
            <person name="Fushimi T."/>
            <person name="Abe N."/>
            <person name="Kamio Y."/>
            <person name="Yamazaki S."/>
            <person name="Fujita N."/>
        </authorList>
    </citation>
    <scope>NUCLEOTIDE SEQUENCE [LARGE SCALE GENOMIC DNA]</scope>
    <source>
        <strain evidence="6">NBRC 103574 / TAM6421</strain>
    </source>
</reference>
<dbReference type="CDD" id="cd03293">
    <property type="entry name" value="ABC_NrtD_SsuB_transporters"/>
    <property type="match status" value="1"/>
</dbReference>
<dbReference type="InterPro" id="IPR017871">
    <property type="entry name" value="ABC_transporter-like_CS"/>
</dbReference>
<evidence type="ECO:0000313" key="5">
    <source>
        <dbReference type="EMBL" id="BAL84480.1"/>
    </source>
</evidence>
<dbReference type="Pfam" id="PF00005">
    <property type="entry name" value="ABC_tran"/>
    <property type="match status" value="1"/>
</dbReference>
<proteinExistence type="predicted"/>
<dbReference type="eggNOG" id="COG1116">
    <property type="taxonomic scope" value="Bacteria"/>
</dbReference>
<dbReference type="GO" id="GO:0005524">
    <property type="term" value="F:ATP binding"/>
    <property type="evidence" value="ECO:0007669"/>
    <property type="project" value="UniProtKB-KW"/>
</dbReference>
<dbReference type="GO" id="GO:0016887">
    <property type="term" value="F:ATP hydrolysis activity"/>
    <property type="evidence" value="ECO:0007669"/>
    <property type="project" value="InterPro"/>
</dbReference>
<dbReference type="EMBL" id="AP012292">
    <property type="protein sequence ID" value="BAL84480.1"/>
    <property type="molecule type" value="Genomic_DNA"/>
</dbReference>
<dbReference type="InterPro" id="IPR003439">
    <property type="entry name" value="ABC_transporter-like_ATP-bd"/>
</dbReference>
<dbReference type="PANTHER" id="PTHR42788">
    <property type="entry name" value="TAURINE IMPORT ATP-BINDING PROTEIN-RELATED"/>
    <property type="match status" value="1"/>
</dbReference>
<dbReference type="Proteomes" id="UP000007887">
    <property type="component" value="Chromosome"/>
</dbReference>